<sequence>MATSRKRDAEHSTSIYSNKSRCRPGIEARINPTYGQRSALPGLDGEAILADSDEELEKGDHDSIEALAYLASVRQEAIGIPNVLYAPNNQTKTDIPKTPDDQHEISHSKYEDGAYLSISDPSDEPNTSCEDSSDGTSLECFSSILSRYKYLRSCLHKRPQTDLVQNLKPYQRTQVGPLNKDTSKWWIGHMKNSDPNPVQIASMDKNTVLRLLGLLTQGTVLKSGLKVAPILSRWAWSLLARLPDRGDLNSEEIGVLRALGKKAISLGMSLKEDSDWGSSLTELGDSFDNNAEDSYVSDLITEDETYEEPNSINDAEVYETEISTSENLIEVGPEEHNTETIHSTLDKRQEEPAILSRQGSIEIPDNDSLNKDLVDSSPKHSESKCPEDGLLAAKARILERYCGPENEDSINIEPEILPEPVSKGIFSPSPLQQNAQATVDMIVTVVGESYGQRDLLEFRGCWDSEK</sequence>
<dbReference type="Pfam" id="PF04938">
    <property type="entry name" value="SIP1"/>
    <property type="match status" value="1"/>
</dbReference>
<dbReference type="PANTHER" id="PTHR12794">
    <property type="entry name" value="GEMIN2"/>
    <property type="match status" value="1"/>
</dbReference>
<dbReference type="InterPro" id="IPR035426">
    <property type="entry name" value="Gemin2/Brr1"/>
</dbReference>
<dbReference type="GO" id="GO:0032797">
    <property type="term" value="C:SMN complex"/>
    <property type="evidence" value="ECO:0007669"/>
    <property type="project" value="TreeGrafter"/>
</dbReference>
<dbReference type="EMBL" id="MCBR01017499">
    <property type="protein sequence ID" value="RKF59476.1"/>
    <property type="molecule type" value="Genomic_DNA"/>
</dbReference>
<gene>
    <name evidence="3" type="ORF">GcC1_174003</name>
</gene>
<evidence type="ECO:0000256" key="1">
    <source>
        <dbReference type="ARBA" id="ARBA00025758"/>
    </source>
</evidence>
<reference evidence="3 4" key="1">
    <citation type="journal article" date="2018" name="BMC Genomics">
        <title>Comparative genome analyses reveal sequence features reflecting distinct modes of host-adaptation between dicot and monocot powdery mildew.</title>
        <authorList>
            <person name="Wu Y."/>
            <person name="Ma X."/>
            <person name="Pan Z."/>
            <person name="Kale S.D."/>
            <person name="Song Y."/>
            <person name="King H."/>
            <person name="Zhang Q."/>
            <person name="Presley C."/>
            <person name="Deng X."/>
            <person name="Wei C.I."/>
            <person name="Xiao S."/>
        </authorList>
    </citation>
    <scope>NUCLEOTIDE SEQUENCE [LARGE SCALE GENOMIC DNA]</scope>
    <source>
        <strain evidence="3">UCSC1</strain>
    </source>
</reference>
<dbReference type="Gene3D" id="1.20.58.1070">
    <property type="match status" value="1"/>
</dbReference>
<comment type="similarity">
    <text evidence="1">Belongs to the gemin-2 family.</text>
</comment>
<feature type="compositionally biased region" description="Basic and acidic residues" evidence="2">
    <location>
        <begin position="1"/>
        <end position="11"/>
    </location>
</feature>
<protein>
    <submittedName>
        <fullName evidence="3">Putative v-snare microsporum canis</fullName>
    </submittedName>
</protein>
<feature type="region of interest" description="Disordered" evidence="2">
    <location>
        <begin position="115"/>
        <end position="136"/>
    </location>
</feature>
<evidence type="ECO:0000313" key="3">
    <source>
        <dbReference type="EMBL" id="RKF59476.1"/>
    </source>
</evidence>
<proteinExistence type="inferred from homology"/>
<dbReference type="GO" id="GO:0005634">
    <property type="term" value="C:nucleus"/>
    <property type="evidence" value="ECO:0007669"/>
    <property type="project" value="TreeGrafter"/>
</dbReference>
<evidence type="ECO:0000313" key="4">
    <source>
        <dbReference type="Proteomes" id="UP000285405"/>
    </source>
</evidence>
<organism evidence="3 4">
    <name type="scientific">Golovinomyces cichoracearum</name>
    <dbReference type="NCBI Taxonomy" id="62708"/>
    <lineage>
        <taxon>Eukaryota</taxon>
        <taxon>Fungi</taxon>
        <taxon>Dikarya</taxon>
        <taxon>Ascomycota</taxon>
        <taxon>Pezizomycotina</taxon>
        <taxon>Leotiomycetes</taxon>
        <taxon>Erysiphales</taxon>
        <taxon>Erysiphaceae</taxon>
        <taxon>Golovinomyces</taxon>
    </lineage>
</organism>
<dbReference type="AlphaFoldDB" id="A0A420HPX7"/>
<dbReference type="PANTHER" id="PTHR12794:SF0">
    <property type="entry name" value="GEM-ASSOCIATED PROTEIN 2"/>
    <property type="match status" value="1"/>
</dbReference>
<feature type="compositionally biased region" description="Polar residues" evidence="2">
    <location>
        <begin position="124"/>
        <end position="136"/>
    </location>
</feature>
<feature type="region of interest" description="Disordered" evidence="2">
    <location>
        <begin position="1"/>
        <end position="24"/>
    </location>
</feature>
<dbReference type="Proteomes" id="UP000285405">
    <property type="component" value="Unassembled WGS sequence"/>
</dbReference>
<accession>A0A420HPX7</accession>
<feature type="region of interest" description="Disordered" evidence="2">
    <location>
        <begin position="359"/>
        <end position="386"/>
    </location>
</feature>
<name>A0A420HPX7_9PEZI</name>
<evidence type="ECO:0000256" key="2">
    <source>
        <dbReference type="SAM" id="MobiDB-lite"/>
    </source>
</evidence>
<feature type="compositionally biased region" description="Basic and acidic residues" evidence="2">
    <location>
        <begin position="368"/>
        <end position="386"/>
    </location>
</feature>
<comment type="caution">
    <text evidence="3">The sequence shown here is derived from an EMBL/GenBank/DDBJ whole genome shotgun (WGS) entry which is preliminary data.</text>
</comment>
<dbReference type="OrthoDB" id="428895at2759"/>
<dbReference type="GO" id="GO:0000387">
    <property type="term" value="P:spliceosomal snRNP assembly"/>
    <property type="evidence" value="ECO:0007669"/>
    <property type="project" value="InterPro"/>
</dbReference>